<proteinExistence type="predicted"/>
<protein>
    <submittedName>
        <fullName evidence="1">Uncharacterized protein</fullName>
    </submittedName>
</protein>
<accession>X1F4C3</accession>
<sequence>NNLIIILVVNTMENRKSVKEVVSFAKKCFKQTKPKSLEVRRVKDEKVTGFGFPPVVLKSKAIVKYIVCADYTDQLRIYFFSNSGQSLGGKNYDKTLDIKNEIAKKSNLITKFPRNRRSWTF</sequence>
<comment type="caution">
    <text evidence="1">The sequence shown here is derived from an EMBL/GenBank/DDBJ whole genome shotgun (WGS) entry which is preliminary data.</text>
</comment>
<dbReference type="EMBL" id="BARU01015059">
    <property type="protein sequence ID" value="GAH39797.1"/>
    <property type="molecule type" value="Genomic_DNA"/>
</dbReference>
<organism evidence="1">
    <name type="scientific">marine sediment metagenome</name>
    <dbReference type="NCBI Taxonomy" id="412755"/>
    <lineage>
        <taxon>unclassified sequences</taxon>
        <taxon>metagenomes</taxon>
        <taxon>ecological metagenomes</taxon>
    </lineage>
</organism>
<name>X1F4C3_9ZZZZ</name>
<gene>
    <name evidence="1" type="ORF">S03H2_26164</name>
</gene>
<reference evidence="1" key="1">
    <citation type="journal article" date="2014" name="Front. Microbiol.">
        <title>High frequency of phylogenetically diverse reductive dehalogenase-homologous genes in deep subseafloor sedimentary metagenomes.</title>
        <authorList>
            <person name="Kawai M."/>
            <person name="Futagami T."/>
            <person name="Toyoda A."/>
            <person name="Takaki Y."/>
            <person name="Nishi S."/>
            <person name="Hori S."/>
            <person name="Arai W."/>
            <person name="Tsubouchi T."/>
            <person name="Morono Y."/>
            <person name="Uchiyama I."/>
            <person name="Ito T."/>
            <person name="Fujiyama A."/>
            <person name="Inagaki F."/>
            <person name="Takami H."/>
        </authorList>
    </citation>
    <scope>NUCLEOTIDE SEQUENCE</scope>
    <source>
        <strain evidence="1">Expedition CK06-06</strain>
    </source>
</reference>
<dbReference type="AlphaFoldDB" id="X1F4C3"/>
<evidence type="ECO:0000313" key="1">
    <source>
        <dbReference type="EMBL" id="GAH39797.1"/>
    </source>
</evidence>
<feature type="non-terminal residue" evidence="1">
    <location>
        <position position="1"/>
    </location>
</feature>